<organism evidence="2">
    <name type="scientific">marine sediment metagenome</name>
    <dbReference type="NCBI Taxonomy" id="412755"/>
    <lineage>
        <taxon>unclassified sequences</taxon>
        <taxon>metagenomes</taxon>
        <taxon>ecological metagenomes</taxon>
    </lineage>
</organism>
<accession>X1BU26</accession>
<feature type="non-terminal residue" evidence="2">
    <location>
        <position position="1"/>
    </location>
</feature>
<dbReference type="AlphaFoldDB" id="X1BU26"/>
<evidence type="ECO:0000313" key="2">
    <source>
        <dbReference type="EMBL" id="GAG84657.1"/>
    </source>
</evidence>
<feature type="transmembrane region" description="Helical" evidence="1">
    <location>
        <begin position="32"/>
        <end position="53"/>
    </location>
</feature>
<evidence type="ECO:0000256" key="1">
    <source>
        <dbReference type="SAM" id="Phobius"/>
    </source>
</evidence>
<name>X1BU26_9ZZZZ</name>
<protein>
    <submittedName>
        <fullName evidence="2">Uncharacterized protein</fullName>
    </submittedName>
</protein>
<keyword evidence="1" id="KW-1133">Transmembrane helix</keyword>
<sequence length="102" mass="11466">VIYIIYREPIALGADPNTGEAMFIYPDMHDAFIIESIVASILIFISSMGFIIIYQATKYTYDRSFAWRLLLIGVVLALIGFISLQYIIAVKEGVILQGTRTN</sequence>
<gene>
    <name evidence="2" type="ORF">S01H4_34074</name>
</gene>
<reference evidence="2" key="1">
    <citation type="journal article" date="2014" name="Front. Microbiol.">
        <title>High frequency of phylogenetically diverse reductive dehalogenase-homologous genes in deep subseafloor sedimentary metagenomes.</title>
        <authorList>
            <person name="Kawai M."/>
            <person name="Futagami T."/>
            <person name="Toyoda A."/>
            <person name="Takaki Y."/>
            <person name="Nishi S."/>
            <person name="Hori S."/>
            <person name="Arai W."/>
            <person name="Tsubouchi T."/>
            <person name="Morono Y."/>
            <person name="Uchiyama I."/>
            <person name="Ito T."/>
            <person name="Fujiyama A."/>
            <person name="Inagaki F."/>
            <person name="Takami H."/>
        </authorList>
    </citation>
    <scope>NUCLEOTIDE SEQUENCE</scope>
    <source>
        <strain evidence="2">Expedition CK06-06</strain>
    </source>
</reference>
<comment type="caution">
    <text evidence="2">The sequence shown here is derived from an EMBL/GenBank/DDBJ whole genome shotgun (WGS) entry which is preliminary data.</text>
</comment>
<keyword evidence="1" id="KW-0472">Membrane</keyword>
<keyword evidence="1" id="KW-0812">Transmembrane</keyword>
<dbReference type="EMBL" id="BART01018000">
    <property type="protein sequence ID" value="GAG84657.1"/>
    <property type="molecule type" value="Genomic_DNA"/>
</dbReference>
<proteinExistence type="predicted"/>
<feature type="transmembrane region" description="Helical" evidence="1">
    <location>
        <begin position="65"/>
        <end position="88"/>
    </location>
</feature>